<gene>
    <name evidence="2" type="ORF">FSB_LOCUS1833</name>
</gene>
<reference evidence="2" key="1">
    <citation type="submission" date="2018-02" db="EMBL/GenBank/DDBJ databases">
        <authorList>
            <person name="Cohen D.B."/>
            <person name="Kent A.D."/>
        </authorList>
    </citation>
    <scope>NUCLEOTIDE SEQUENCE</scope>
</reference>
<evidence type="ECO:0000313" key="2">
    <source>
        <dbReference type="EMBL" id="SPC73951.1"/>
    </source>
</evidence>
<sequence>MLWFEGKLFRSDGSESPPPPLPFPTFRFTSHPSDLVLYGRDLMEALGESSLHRPLSLLSETNLPFQWAPRPSTAVDVQWASSLGTSSSPSFYRPLPLGLIP</sequence>
<evidence type="ECO:0000256" key="1">
    <source>
        <dbReference type="SAM" id="MobiDB-lite"/>
    </source>
</evidence>
<organism evidence="2">
    <name type="scientific">Fagus sylvatica</name>
    <name type="common">Beechnut</name>
    <dbReference type="NCBI Taxonomy" id="28930"/>
    <lineage>
        <taxon>Eukaryota</taxon>
        <taxon>Viridiplantae</taxon>
        <taxon>Streptophyta</taxon>
        <taxon>Embryophyta</taxon>
        <taxon>Tracheophyta</taxon>
        <taxon>Spermatophyta</taxon>
        <taxon>Magnoliopsida</taxon>
        <taxon>eudicotyledons</taxon>
        <taxon>Gunneridae</taxon>
        <taxon>Pentapetalae</taxon>
        <taxon>rosids</taxon>
        <taxon>fabids</taxon>
        <taxon>Fagales</taxon>
        <taxon>Fagaceae</taxon>
        <taxon>Fagus</taxon>
    </lineage>
</organism>
<name>A0A2N9EGZ7_FAGSY</name>
<feature type="region of interest" description="Disordered" evidence="1">
    <location>
        <begin position="1"/>
        <end position="21"/>
    </location>
</feature>
<protein>
    <submittedName>
        <fullName evidence="2">Uncharacterized protein</fullName>
    </submittedName>
</protein>
<proteinExistence type="predicted"/>
<dbReference type="EMBL" id="OIVN01000083">
    <property type="protein sequence ID" value="SPC73951.1"/>
    <property type="molecule type" value="Genomic_DNA"/>
</dbReference>
<accession>A0A2N9EGZ7</accession>
<dbReference type="AlphaFoldDB" id="A0A2N9EGZ7"/>